<feature type="region of interest" description="Disordered" evidence="14">
    <location>
        <begin position="843"/>
        <end position="869"/>
    </location>
</feature>
<dbReference type="SUPFAM" id="SSF89550">
    <property type="entry name" value="PHP domain-like"/>
    <property type="match status" value="1"/>
</dbReference>
<dbReference type="InterPro" id="IPR029460">
    <property type="entry name" value="DNAPol_HHH"/>
</dbReference>
<dbReference type="CDD" id="cd04485">
    <property type="entry name" value="DnaE_OBF"/>
    <property type="match status" value="1"/>
</dbReference>
<keyword evidence="5 13" id="KW-0963">Cytoplasm</keyword>
<dbReference type="InterPro" id="IPR004365">
    <property type="entry name" value="NA-bd_OB_tRNA"/>
</dbReference>
<keyword evidence="8 13" id="KW-0235">DNA replication</keyword>
<dbReference type="STRING" id="395495.Lcho_2903"/>
<evidence type="ECO:0000256" key="3">
    <source>
        <dbReference type="ARBA" id="ARBA00012417"/>
    </source>
</evidence>
<evidence type="ECO:0000256" key="9">
    <source>
        <dbReference type="ARBA" id="ARBA00022763"/>
    </source>
</evidence>
<evidence type="ECO:0000256" key="10">
    <source>
        <dbReference type="ARBA" id="ARBA00022932"/>
    </source>
</evidence>
<dbReference type="Pfam" id="PF07733">
    <property type="entry name" value="DNA_pol3_alpha"/>
    <property type="match status" value="1"/>
</dbReference>
<dbReference type="Pfam" id="PF02811">
    <property type="entry name" value="PHP"/>
    <property type="match status" value="1"/>
</dbReference>
<dbReference type="EC" id="2.7.7.7" evidence="3 13"/>
<dbReference type="Gene3D" id="1.10.150.870">
    <property type="match status" value="1"/>
</dbReference>
<dbReference type="InterPro" id="IPR004013">
    <property type="entry name" value="PHP_dom"/>
</dbReference>
<accession>B1XYC3</accession>
<evidence type="ECO:0000256" key="11">
    <source>
        <dbReference type="ARBA" id="ARBA00023204"/>
    </source>
</evidence>
<organism evidence="16 17">
    <name type="scientific">Leptothrix cholodnii (strain ATCC 51168 / LMG 8142 / SP-6)</name>
    <name type="common">Leptothrix discophora (strain SP-6)</name>
    <dbReference type="NCBI Taxonomy" id="395495"/>
    <lineage>
        <taxon>Bacteria</taxon>
        <taxon>Pseudomonadati</taxon>
        <taxon>Pseudomonadota</taxon>
        <taxon>Betaproteobacteria</taxon>
        <taxon>Burkholderiales</taxon>
        <taxon>Sphaerotilaceae</taxon>
        <taxon>Leptothrix</taxon>
    </lineage>
</organism>
<evidence type="ECO:0000313" key="17">
    <source>
        <dbReference type="Proteomes" id="UP000001693"/>
    </source>
</evidence>
<dbReference type="Gene3D" id="3.20.20.140">
    <property type="entry name" value="Metal-dependent hydrolases"/>
    <property type="match status" value="1"/>
</dbReference>
<reference evidence="16 17" key="1">
    <citation type="submission" date="2008-03" db="EMBL/GenBank/DDBJ databases">
        <title>Complete sequence of Leptothrix cholodnii SP-6.</title>
        <authorList>
            <consortium name="US DOE Joint Genome Institute"/>
            <person name="Copeland A."/>
            <person name="Lucas S."/>
            <person name="Lapidus A."/>
            <person name="Glavina del Rio T."/>
            <person name="Dalin E."/>
            <person name="Tice H."/>
            <person name="Bruce D."/>
            <person name="Goodwin L."/>
            <person name="Pitluck S."/>
            <person name="Chertkov O."/>
            <person name="Brettin T."/>
            <person name="Detter J.C."/>
            <person name="Han C."/>
            <person name="Kuske C.R."/>
            <person name="Schmutz J."/>
            <person name="Larimer F."/>
            <person name="Land M."/>
            <person name="Hauser L."/>
            <person name="Kyrpides N."/>
            <person name="Lykidis A."/>
            <person name="Emerson D."/>
            <person name="Richardson P."/>
        </authorList>
    </citation>
    <scope>NUCLEOTIDE SEQUENCE [LARGE SCALE GENOMIC DNA]</scope>
    <source>
        <strain evidence="17">ATCC 51168 / LMG 8142 / SP-6</strain>
    </source>
</reference>
<dbReference type="InterPro" id="IPR011708">
    <property type="entry name" value="DNA_pol3_alpha_NTPase_dom"/>
</dbReference>
<dbReference type="GO" id="GO:0003887">
    <property type="term" value="F:DNA-directed DNA polymerase activity"/>
    <property type="evidence" value="ECO:0007669"/>
    <property type="project" value="UniProtKB-UniRule"/>
</dbReference>
<evidence type="ECO:0000256" key="14">
    <source>
        <dbReference type="SAM" id="MobiDB-lite"/>
    </source>
</evidence>
<dbReference type="InterPro" id="IPR023073">
    <property type="entry name" value="DnaE2"/>
</dbReference>
<dbReference type="InterPro" id="IPR016195">
    <property type="entry name" value="Pol/histidinol_Pase-like"/>
</dbReference>
<gene>
    <name evidence="13" type="primary">dnaE2</name>
    <name evidence="16" type="ordered locus">Lcho_2903</name>
</gene>
<evidence type="ECO:0000256" key="6">
    <source>
        <dbReference type="ARBA" id="ARBA00022679"/>
    </source>
</evidence>
<dbReference type="RefSeq" id="WP_012347922.1">
    <property type="nucleotide sequence ID" value="NC_010524.1"/>
</dbReference>
<evidence type="ECO:0000313" key="16">
    <source>
        <dbReference type="EMBL" id="ACB35168.1"/>
    </source>
</evidence>
<dbReference type="Pfam" id="PF17657">
    <property type="entry name" value="DNA_pol3_finger"/>
    <property type="match status" value="1"/>
</dbReference>
<sequence>MQAGLPDYAELHCRSNFSFLSGASHAEELISRAARLGYRALAITDECSVAGVVRAHEAARHPRGERAPDDPGLLRLIIGSEFTLSPAAASGTRPPHPGGRLLLLVRNRAGYGQLCTLITLARSRCAKGDYRLDADDFDPAPSDCWALLLPRREDDLPTLLTQARWLVARFGERARIAIELLQHADDNLRIAHARAASQASGAPLVAAGDVLMHVRSRKPLADTLTAIRHHLPLADCGHLLMRNAEQHLRSRLALAQIYRPEWLAESVRIADACTFSLDELRYEYPDEIVPAGHSASSYLRQETLAGAARRYPPHSHPDGIPPGVLAQIEHELALVAEMRYEAFFLTVHDIVRQARRLGILCQGRGSAANSAVCYCLGITEVDPTQTTLLFERFISRERGEPPDIDVDFEHERREEIIQYIYAKYGRHRTALAAAVSTYRVRGALRDVGRAFGLDELLIDAVAKSYQWFDGRGALSERLAEQGLDAESPVTQQWLELATTLMGFPRHLSQHSGGFVIARESLSQLVPIEPAAMDGRQIIQWDKDDLESLGLLKVDVLALGMLTVLRKSLDLANAWHGRTAQAWRGGSGSFSHRAPQRPEREPWTLHHIPRDDPATYAMIRKADTVGMFQIESRAQQSMLPRLRPDKFYDLVIEVAIVRPGPIQGGMVHPYLRRKQGKERADSPYPALDAALARTLGVPIFQEQVMQVCMIAAGFSPGEADGLRRAMAAWRRKGGVHHFHERIVGGMVERGYERAFAEGIFRQIQGFGEYGFPESHAYSFAILAWFSAWLKCHEPAAFLAALLNSQPMGFYGPAQLVADARRHQVEVRPVDVTRSDWDCTLEAPSPAAAAPATDPPASARPPGSGAGGPAVRLGLRQVGGLSQASAERLLQARREAAFIDVHDLARRAALDPHELQTLARADALAALAGHRRQQVWAAAAPPAAPLTTGTGPGAGLLQDAPIREPQLSLIEAPEGEAVTLDYAATGLSLRRHPLALLRERLRRQAVKSAAELARVPDGRVVRACGLVVSRQQPGTAHGTVFVTLEDETGVVNLIVWQDVRERYRRALLESRLLAVRGTWQQRDGVAHLLAHDLFDISGWLGPLQTRSRDFH</sequence>
<dbReference type="InterPro" id="IPR004805">
    <property type="entry name" value="DnaE2/DnaE/PolC"/>
</dbReference>
<evidence type="ECO:0000256" key="5">
    <source>
        <dbReference type="ARBA" id="ARBA00022490"/>
    </source>
</evidence>
<evidence type="ECO:0000256" key="1">
    <source>
        <dbReference type="ARBA" id="ARBA00004496"/>
    </source>
</evidence>
<keyword evidence="11 13" id="KW-0234">DNA repair</keyword>
<keyword evidence="10 13" id="KW-0239">DNA-directed DNA polymerase</keyword>
<evidence type="ECO:0000256" key="7">
    <source>
        <dbReference type="ARBA" id="ARBA00022695"/>
    </source>
</evidence>
<dbReference type="HAMAP" id="MF_01902">
    <property type="entry name" value="DNApol_error_prone"/>
    <property type="match status" value="1"/>
</dbReference>
<dbReference type="InterPro" id="IPR003141">
    <property type="entry name" value="Pol/His_phosphatase_N"/>
</dbReference>
<dbReference type="GO" id="GO:0005737">
    <property type="term" value="C:cytoplasm"/>
    <property type="evidence" value="ECO:0007669"/>
    <property type="project" value="UniProtKB-SubCell"/>
</dbReference>
<dbReference type="PANTHER" id="PTHR32294">
    <property type="entry name" value="DNA POLYMERASE III SUBUNIT ALPHA"/>
    <property type="match status" value="1"/>
</dbReference>
<proteinExistence type="inferred from homology"/>
<dbReference type="NCBIfam" id="TIGR00594">
    <property type="entry name" value="polc"/>
    <property type="match status" value="1"/>
</dbReference>
<evidence type="ECO:0000256" key="12">
    <source>
        <dbReference type="ARBA" id="ARBA00049244"/>
    </source>
</evidence>
<dbReference type="HOGENOM" id="CLU_001600_4_0_4"/>
<dbReference type="Pfam" id="PF01336">
    <property type="entry name" value="tRNA_anti-codon"/>
    <property type="match status" value="1"/>
</dbReference>
<feature type="compositionally biased region" description="Low complexity" evidence="14">
    <location>
        <begin position="843"/>
        <end position="861"/>
    </location>
</feature>
<evidence type="ECO:0000256" key="2">
    <source>
        <dbReference type="ARBA" id="ARBA00007391"/>
    </source>
</evidence>
<name>B1XYC3_LEPCP</name>
<evidence type="ECO:0000256" key="13">
    <source>
        <dbReference type="HAMAP-Rule" id="MF_01902"/>
    </source>
</evidence>
<comment type="function">
    <text evidence="13">DNA polymerase involved in damage-induced mutagenesis and translesion synthesis (TLS). It is not the major replicative DNA polymerase.</text>
</comment>
<comment type="similarity">
    <text evidence="2 13">Belongs to the DNA polymerase type-C family. DnaE2 subfamily.</text>
</comment>
<feature type="domain" description="Polymerase/histidinol phosphatase N-terminal" evidence="15">
    <location>
        <begin position="9"/>
        <end position="86"/>
    </location>
</feature>
<evidence type="ECO:0000256" key="4">
    <source>
        <dbReference type="ARBA" id="ARBA00017273"/>
    </source>
</evidence>
<keyword evidence="9 13" id="KW-0227">DNA damage</keyword>
<protein>
    <recommendedName>
        <fullName evidence="4 13">Error-prone DNA polymerase</fullName>
        <ecNumber evidence="3 13">2.7.7.7</ecNumber>
    </recommendedName>
</protein>
<dbReference type="PANTHER" id="PTHR32294:SF4">
    <property type="entry name" value="ERROR-PRONE DNA POLYMERASE"/>
    <property type="match status" value="1"/>
</dbReference>
<dbReference type="SMART" id="SM00481">
    <property type="entry name" value="POLIIIAc"/>
    <property type="match status" value="1"/>
</dbReference>
<dbReference type="CDD" id="cd07434">
    <property type="entry name" value="PHP_PolIIIA_DnaE2"/>
    <property type="match status" value="1"/>
</dbReference>
<comment type="catalytic activity">
    <reaction evidence="12 13">
        <text>DNA(n) + a 2'-deoxyribonucleoside 5'-triphosphate = DNA(n+1) + diphosphate</text>
        <dbReference type="Rhea" id="RHEA:22508"/>
        <dbReference type="Rhea" id="RHEA-COMP:17339"/>
        <dbReference type="Rhea" id="RHEA-COMP:17340"/>
        <dbReference type="ChEBI" id="CHEBI:33019"/>
        <dbReference type="ChEBI" id="CHEBI:61560"/>
        <dbReference type="ChEBI" id="CHEBI:173112"/>
        <dbReference type="EC" id="2.7.7.7"/>
    </reaction>
</comment>
<dbReference type="InterPro" id="IPR040982">
    <property type="entry name" value="DNA_pol3_finger"/>
</dbReference>
<dbReference type="NCBIfam" id="NF004225">
    <property type="entry name" value="PRK05672.1"/>
    <property type="match status" value="1"/>
</dbReference>
<evidence type="ECO:0000256" key="8">
    <source>
        <dbReference type="ARBA" id="ARBA00022705"/>
    </source>
</evidence>
<dbReference type="GO" id="GO:0006281">
    <property type="term" value="P:DNA repair"/>
    <property type="evidence" value="ECO:0007669"/>
    <property type="project" value="UniProtKB-UniRule"/>
</dbReference>
<dbReference type="AlphaFoldDB" id="B1XYC3"/>
<dbReference type="Pfam" id="PF14579">
    <property type="entry name" value="HHH_6"/>
    <property type="match status" value="1"/>
</dbReference>
<dbReference type="KEGG" id="lch:Lcho_2903"/>
<evidence type="ECO:0000259" key="15">
    <source>
        <dbReference type="SMART" id="SM00481"/>
    </source>
</evidence>
<keyword evidence="6 13" id="KW-0808">Transferase</keyword>
<dbReference type="GO" id="GO:0006260">
    <property type="term" value="P:DNA replication"/>
    <property type="evidence" value="ECO:0007669"/>
    <property type="project" value="UniProtKB-KW"/>
</dbReference>
<dbReference type="OrthoDB" id="9803237at2"/>
<keyword evidence="17" id="KW-1185">Reference proteome</keyword>
<dbReference type="EMBL" id="CP001013">
    <property type="protein sequence ID" value="ACB35168.1"/>
    <property type="molecule type" value="Genomic_DNA"/>
</dbReference>
<dbReference type="Proteomes" id="UP000001693">
    <property type="component" value="Chromosome"/>
</dbReference>
<dbReference type="eggNOG" id="COG0587">
    <property type="taxonomic scope" value="Bacteria"/>
</dbReference>
<comment type="subcellular location">
    <subcellularLocation>
        <location evidence="1 13">Cytoplasm</location>
    </subcellularLocation>
</comment>
<keyword evidence="7 13" id="KW-0548">Nucleotidyltransferase</keyword>
<dbReference type="GO" id="GO:0008408">
    <property type="term" value="F:3'-5' exonuclease activity"/>
    <property type="evidence" value="ECO:0007669"/>
    <property type="project" value="InterPro"/>
</dbReference>
<dbReference type="GO" id="GO:0003676">
    <property type="term" value="F:nucleic acid binding"/>
    <property type="evidence" value="ECO:0007669"/>
    <property type="project" value="InterPro"/>
</dbReference>